<dbReference type="EMBL" id="JAFMYU010000023">
    <property type="protein sequence ID" value="MBO0933824.1"/>
    <property type="molecule type" value="Genomic_DNA"/>
</dbReference>
<accession>A0A939GAS9</accession>
<organism evidence="1 2">
    <name type="scientific">Fibrella aquatilis</name>
    <dbReference type="NCBI Taxonomy" id="2817059"/>
    <lineage>
        <taxon>Bacteria</taxon>
        <taxon>Pseudomonadati</taxon>
        <taxon>Bacteroidota</taxon>
        <taxon>Cytophagia</taxon>
        <taxon>Cytophagales</taxon>
        <taxon>Spirosomataceae</taxon>
        <taxon>Fibrella</taxon>
    </lineage>
</organism>
<dbReference type="Proteomes" id="UP000664795">
    <property type="component" value="Unassembled WGS sequence"/>
</dbReference>
<keyword evidence="2" id="KW-1185">Reference proteome</keyword>
<sequence length="282" mass="32187">MSLTVYEEEYQGIRQFVQQLFPHSDQLELVVPGDQQVAELERLRLGRRPEQFAIITNLLDLSVEHAIGMSELGYADNTFSFRQYLRCMPNPGVMRNSILLSKELFRIVVDALPAIYFLRPRFMVNLPLRHANGEVLLVKRILSPWQLTTTGQITAYLSEFHIIKPYEGEPLSPRFYDVPEAVRERFYEAVYRLFASLSAKKNPFTPRELVLLRTYLSLAGPQRPSARQLAKKMGISELMVKEYNKSVLVKAKGLFGDDLPVTTAYDVAMFLLKTGLLLPGSA</sequence>
<protein>
    <submittedName>
        <fullName evidence="1">Uncharacterized protein</fullName>
    </submittedName>
</protein>
<reference evidence="1 2" key="1">
    <citation type="submission" date="2021-03" db="EMBL/GenBank/DDBJ databases">
        <title>Fibrella sp. HMF5036 genome sequencing and assembly.</title>
        <authorList>
            <person name="Kang H."/>
            <person name="Kim H."/>
            <person name="Bae S."/>
            <person name="Joh K."/>
        </authorList>
    </citation>
    <scope>NUCLEOTIDE SEQUENCE [LARGE SCALE GENOMIC DNA]</scope>
    <source>
        <strain evidence="1 2">HMF5036</strain>
    </source>
</reference>
<evidence type="ECO:0000313" key="2">
    <source>
        <dbReference type="Proteomes" id="UP000664795"/>
    </source>
</evidence>
<evidence type="ECO:0000313" key="1">
    <source>
        <dbReference type="EMBL" id="MBO0933824.1"/>
    </source>
</evidence>
<dbReference type="AlphaFoldDB" id="A0A939GAS9"/>
<comment type="caution">
    <text evidence="1">The sequence shown here is derived from an EMBL/GenBank/DDBJ whole genome shotgun (WGS) entry which is preliminary data.</text>
</comment>
<name>A0A939GAS9_9BACT</name>
<proteinExistence type="predicted"/>
<dbReference type="RefSeq" id="WP_207337789.1">
    <property type="nucleotide sequence ID" value="NZ_JAFMYU010000023.1"/>
</dbReference>
<gene>
    <name evidence="1" type="ORF">J2I48_22640</name>
</gene>